<evidence type="ECO:0000313" key="2">
    <source>
        <dbReference type="EMBL" id="MBT1542027.1"/>
    </source>
</evidence>
<dbReference type="Proteomes" id="UP000709437">
    <property type="component" value="Unassembled WGS sequence"/>
</dbReference>
<feature type="transmembrane region" description="Helical" evidence="1">
    <location>
        <begin position="6"/>
        <end position="25"/>
    </location>
</feature>
<proteinExistence type="predicted"/>
<accession>A0A9Q2W2A0</accession>
<keyword evidence="1" id="KW-0812">Transmembrane</keyword>
<sequence length="129" mass="13739">MEPIEVLSAVVGIVGVIGAGLAAVYKGYPGPVEAFAQPGGTFTYGDDSFYTPGLFLKVRNQGPNRVHDVVVRVGESGALLVNRNIGPLEPGAEGVVPTAIAGDFTNLRVELRWKRTLFHRSKVTFVTSL</sequence>
<gene>
    <name evidence="2" type="ORF">KK103_09655</name>
</gene>
<dbReference type="RefSeq" id="WP_214563108.1">
    <property type="nucleotide sequence ID" value="NZ_JAHEWX010000010.1"/>
</dbReference>
<dbReference type="AlphaFoldDB" id="A0A9Q2W2A0"/>
<evidence type="ECO:0000313" key="3">
    <source>
        <dbReference type="Proteomes" id="UP000709437"/>
    </source>
</evidence>
<name>A0A9Q2W2A0_9MICO</name>
<comment type="caution">
    <text evidence="2">The sequence shown here is derived from an EMBL/GenBank/DDBJ whole genome shotgun (WGS) entry which is preliminary data.</text>
</comment>
<protein>
    <submittedName>
        <fullName evidence="2">Uncharacterized protein</fullName>
    </submittedName>
</protein>
<reference evidence="2" key="1">
    <citation type="submission" date="2021-05" db="EMBL/GenBank/DDBJ databases">
        <title>Whole genome sequence of Curtobacterium flaccumfaciens pv. flaccumfaciens strain CFBP 3417.</title>
        <authorList>
            <person name="Osdaghi E."/>
            <person name="Taghouti G."/>
            <person name="Portier P."/>
            <person name="Fazliarab A."/>
            <person name="Taghavi S.M."/>
            <person name="Briand M."/>
            <person name="Le-Saux M."/>
            <person name="Jacques M.-A."/>
        </authorList>
    </citation>
    <scope>NUCLEOTIDE SEQUENCE</scope>
    <source>
        <strain evidence="2">CFBP 3417</strain>
    </source>
</reference>
<evidence type="ECO:0000256" key="1">
    <source>
        <dbReference type="SAM" id="Phobius"/>
    </source>
</evidence>
<organism evidence="2 3">
    <name type="scientific">Curtobacterium flaccumfaciens pv. flaccumfaciens</name>
    <dbReference type="NCBI Taxonomy" id="138532"/>
    <lineage>
        <taxon>Bacteria</taxon>
        <taxon>Bacillati</taxon>
        <taxon>Actinomycetota</taxon>
        <taxon>Actinomycetes</taxon>
        <taxon>Micrococcales</taxon>
        <taxon>Microbacteriaceae</taxon>
        <taxon>Curtobacterium</taxon>
    </lineage>
</organism>
<dbReference type="EMBL" id="JAHEWX010000010">
    <property type="protein sequence ID" value="MBT1542027.1"/>
    <property type="molecule type" value="Genomic_DNA"/>
</dbReference>
<keyword evidence="1" id="KW-1133">Transmembrane helix</keyword>
<keyword evidence="1" id="KW-0472">Membrane</keyword>